<dbReference type="GO" id="GO:0003777">
    <property type="term" value="F:microtubule motor activity"/>
    <property type="evidence" value="ECO:0007669"/>
    <property type="project" value="InterPro"/>
</dbReference>
<dbReference type="Pfam" id="PF00225">
    <property type="entry name" value="Kinesin"/>
    <property type="match status" value="1"/>
</dbReference>
<evidence type="ECO:0000256" key="8">
    <source>
        <dbReference type="SAM" id="Coils"/>
    </source>
</evidence>
<dbReference type="InterPro" id="IPR001752">
    <property type="entry name" value="Kinesin_motor_dom"/>
</dbReference>
<dbReference type="GO" id="GO:0005874">
    <property type="term" value="C:microtubule"/>
    <property type="evidence" value="ECO:0007669"/>
    <property type="project" value="UniProtKB-KW"/>
</dbReference>
<evidence type="ECO:0000256" key="4">
    <source>
        <dbReference type="ARBA" id="ARBA00023054"/>
    </source>
</evidence>
<evidence type="ECO:0000313" key="10">
    <source>
        <dbReference type="EMBL" id="KAI3425840.1"/>
    </source>
</evidence>
<dbReference type="GO" id="GO:0008017">
    <property type="term" value="F:microtubule binding"/>
    <property type="evidence" value="ECO:0007669"/>
    <property type="project" value="InterPro"/>
</dbReference>
<keyword evidence="2 6" id="KW-0547">Nucleotide-binding</keyword>
<evidence type="ECO:0000256" key="6">
    <source>
        <dbReference type="PROSITE-ProRule" id="PRU00283"/>
    </source>
</evidence>
<dbReference type="InterPro" id="IPR027640">
    <property type="entry name" value="Kinesin-like_fam"/>
</dbReference>
<name>A0A9D4THM9_CHLVU</name>
<comment type="caution">
    <text evidence="10">The sequence shown here is derived from an EMBL/GenBank/DDBJ whole genome shotgun (WGS) entry which is preliminary data.</text>
</comment>
<dbReference type="PANTHER" id="PTHR47968">
    <property type="entry name" value="CENTROMERE PROTEIN E"/>
    <property type="match status" value="1"/>
</dbReference>
<dbReference type="OrthoDB" id="3176171at2759"/>
<feature type="binding site" evidence="6">
    <location>
        <begin position="139"/>
        <end position="146"/>
    </location>
    <ligand>
        <name>ATP</name>
        <dbReference type="ChEBI" id="CHEBI:30616"/>
    </ligand>
</feature>
<dbReference type="Proteomes" id="UP001055712">
    <property type="component" value="Unassembled WGS sequence"/>
</dbReference>
<dbReference type="PROSITE" id="PS50067">
    <property type="entry name" value="KINESIN_MOTOR_2"/>
    <property type="match status" value="1"/>
</dbReference>
<protein>
    <recommendedName>
        <fullName evidence="7">Kinesin-like protein</fullName>
    </recommendedName>
</protein>
<evidence type="ECO:0000256" key="2">
    <source>
        <dbReference type="ARBA" id="ARBA00022741"/>
    </source>
</evidence>
<dbReference type="InterPro" id="IPR019821">
    <property type="entry name" value="Kinesin_motor_CS"/>
</dbReference>
<dbReference type="GO" id="GO:0007018">
    <property type="term" value="P:microtubule-based movement"/>
    <property type="evidence" value="ECO:0007669"/>
    <property type="project" value="InterPro"/>
</dbReference>
<keyword evidence="3 6" id="KW-0067">ATP-binding</keyword>
<dbReference type="SMART" id="SM00129">
    <property type="entry name" value="KISc"/>
    <property type="match status" value="1"/>
</dbReference>
<evidence type="ECO:0000259" key="9">
    <source>
        <dbReference type="PROSITE" id="PS50067"/>
    </source>
</evidence>
<comment type="similarity">
    <text evidence="6 7">Belongs to the TRAFAC class myosin-kinesin ATPase superfamily. Kinesin family.</text>
</comment>
<feature type="domain" description="Kinesin motor" evidence="9">
    <location>
        <begin position="41"/>
        <end position="424"/>
    </location>
</feature>
<evidence type="ECO:0000256" key="7">
    <source>
        <dbReference type="RuleBase" id="RU000394"/>
    </source>
</evidence>
<evidence type="ECO:0000256" key="3">
    <source>
        <dbReference type="ARBA" id="ARBA00022840"/>
    </source>
</evidence>
<sequence>MPAFPGAGWAEGYPAAEQEERAHEDSLASAPPTDVEEVAEAVKVVVRIRPALPRELNGFRPFENAMLVDPSRHVVTVSENLAALNNNGVENGIVYNSYRFGFDRVYGPESTQEDVYSQSARPAVQNVLQGFNASIIANGQTGTGKTYTMEGERAGPGAGIIPRAIEDVFAHIQHGSEGESCKFLVRASYLQIYNEVISDLLKPESSNLVVREDRRRGVHVEGLSEWVVRSPAEVYALMERGAAARATGATKLNEISSRSHAIFMLIVEKSTPLDGGTGAAAAAATAAALASEQFADLAAGSGHGPPSARAEMRQSVRVGKLNLVDLAGSERVHVTGATGKRLEESKKINQSLSALGNVIAALTDPKGRDGRPHVPYRDSKLTRILEDSLGGNCKTTFMAMVSPAVEAFAESLSTLKFANRAKCMRNLPKVNEDLDHRTLLRKYERELRRLRAELQQKSKDLVDKRLVLQIEEARRREQADKMAAIHALERQSQEIMRHKSAMAALQTRIASMQSQLLVGGQKVEDTPQFRTMLAKEQARIRDQYEARLRDLESERQSVQEDKAQVDRYKQLLLKQRDIMIALTQRLNERDDQILSLQAELEAYDTHQKRLEDQLDRKTAELITLRKIAMEHGSKDALRDSALEAAAEGRAASDWTIPAGLAGTGPQLAQVGVYDESESGSPLVWQPAVGFGGGAAFRSSDRGGDGSVAVDELQQQLEELRLLRGREAAAAAEREAHWREQVEELQAHAAHLEQQAAGGGGSSSGGGGGMAAALGARCDALCKERDALRVILDSKVRVLVEDMSRSVAQMPAEAHPKLGKQLEYLGKLVRATVHAMAAQQ</sequence>
<dbReference type="Gene3D" id="3.40.850.10">
    <property type="entry name" value="Kinesin motor domain"/>
    <property type="match status" value="1"/>
</dbReference>
<gene>
    <name evidence="10" type="ORF">D9Q98_007814</name>
</gene>
<dbReference type="EMBL" id="SIDB01000011">
    <property type="protein sequence ID" value="KAI3425840.1"/>
    <property type="molecule type" value="Genomic_DNA"/>
</dbReference>
<dbReference type="GO" id="GO:0005524">
    <property type="term" value="F:ATP binding"/>
    <property type="evidence" value="ECO:0007669"/>
    <property type="project" value="UniProtKB-UniRule"/>
</dbReference>
<keyword evidence="1 7" id="KW-0493">Microtubule</keyword>
<feature type="coiled-coil region" evidence="8">
    <location>
        <begin position="709"/>
        <end position="754"/>
    </location>
</feature>
<dbReference type="PROSITE" id="PS00411">
    <property type="entry name" value="KINESIN_MOTOR_1"/>
    <property type="match status" value="1"/>
</dbReference>
<evidence type="ECO:0000313" key="11">
    <source>
        <dbReference type="Proteomes" id="UP001055712"/>
    </source>
</evidence>
<dbReference type="AlphaFoldDB" id="A0A9D4THM9"/>
<feature type="coiled-coil region" evidence="8">
    <location>
        <begin position="488"/>
        <end position="627"/>
    </location>
</feature>
<dbReference type="PANTHER" id="PTHR47968:SF36">
    <property type="entry name" value="KINESIN HEAVY CHAIN ISOFORM X1"/>
    <property type="match status" value="1"/>
</dbReference>
<keyword evidence="5 6" id="KW-0505">Motor protein</keyword>
<dbReference type="InterPro" id="IPR036961">
    <property type="entry name" value="Kinesin_motor_dom_sf"/>
</dbReference>
<proteinExistence type="inferred from homology"/>
<evidence type="ECO:0000256" key="5">
    <source>
        <dbReference type="ARBA" id="ARBA00023175"/>
    </source>
</evidence>
<evidence type="ECO:0000256" key="1">
    <source>
        <dbReference type="ARBA" id="ARBA00022701"/>
    </source>
</evidence>
<accession>A0A9D4THM9</accession>
<keyword evidence="11" id="KW-1185">Reference proteome</keyword>
<reference evidence="10" key="2">
    <citation type="submission" date="2020-11" db="EMBL/GenBank/DDBJ databases">
        <authorList>
            <person name="Cecchin M."/>
            <person name="Marcolungo L."/>
            <person name="Rossato M."/>
            <person name="Girolomoni L."/>
            <person name="Cosentino E."/>
            <person name="Cuine S."/>
            <person name="Li-Beisson Y."/>
            <person name="Delledonne M."/>
            <person name="Ballottari M."/>
        </authorList>
    </citation>
    <scope>NUCLEOTIDE SEQUENCE</scope>
    <source>
        <strain evidence="10">211/11P</strain>
        <tissue evidence="10">Whole cell</tissue>
    </source>
</reference>
<dbReference type="SUPFAM" id="SSF52540">
    <property type="entry name" value="P-loop containing nucleoside triphosphate hydrolases"/>
    <property type="match status" value="1"/>
</dbReference>
<dbReference type="PRINTS" id="PR00380">
    <property type="entry name" value="KINESINHEAVY"/>
</dbReference>
<keyword evidence="4 8" id="KW-0175">Coiled coil</keyword>
<reference evidence="10" key="1">
    <citation type="journal article" date="2019" name="Plant J.">
        <title>Chlorella vulgaris genome assembly and annotation reveals the molecular basis for metabolic acclimation to high light conditions.</title>
        <authorList>
            <person name="Cecchin M."/>
            <person name="Marcolungo L."/>
            <person name="Rossato M."/>
            <person name="Girolomoni L."/>
            <person name="Cosentino E."/>
            <person name="Cuine S."/>
            <person name="Li-Beisson Y."/>
            <person name="Delledonne M."/>
            <person name="Ballottari M."/>
        </authorList>
    </citation>
    <scope>NUCLEOTIDE SEQUENCE</scope>
    <source>
        <strain evidence="10">211/11P</strain>
    </source>
</reference>
<dbReference type="CDD" id="cd00106">
    <property type="entry name" value="KISc"/>
    <property type="match status" value="1"/>
</dbReference>
<organism evidence="10 11">
    <name type="scientific">Chlorella vulgaris</name>
    <name type="common">Green alga</name>
    <dbReference type="NCBI Taxonomy" id="3077"/>
    <lineage>
        <taxon>Eukaryota</taxon>
        <taxon>Viridiplantae</taxon>
        <taxon>Chlorophyta</taxon>
        <taxon>core chlorophytes</taxon>
        <taxon>Trebouxiophyceae</taxon>
        <taxon>Chlorellales</taxon>
        <taxon>Chlorellaceae</taxon>
        <taxon>Chlorella clade</taxon>
        <taxon>Chlorella</taxon>
    </lineage>
</organism>
<dbReference type="InterPro" id="IPR027417">
    <property type="entry name" value="P-loop_NTPase"/>
</dbReference>